<dbReference type="InterPro" id="IPR011009">
    <property type="entry name" value="Kinase-like_dom_sf"/>
</dbReference>
<keyword evidence="3" id="KW-1185">Reference proteome</keyword>
<sequence>MLQPSPTNPIVTQATSHSQHSGMETASDLLARPLPILTQEIGTYDPSNSRSSISARLFHEWTSFEDDVRRIIQNADLSGLVQCTDVTADTYVVGSELGLTGRFDKHVCDAVSLACKSAGLNLYLGQLVEQMRDNNTVYGVLSTYTHTVFLKRVEDCRFQMTKPIPQAATQPSVRQCFMAAAILASEDTKYHESPDFDPKMLQTHTGLQASTRDSPYRGHSTPNPSAADNQIPLQTFHVTTQTILFGGHESVAIDSVEVMKSVRVTKNKAIFEVLWHRQPAVAKCWTPSDFQRYWNERKTYELLLEKRPGGYSFIPSICAAGVIRCSSLFPYGFILVLAKVKGEPLYRRWADLYAHQKEFVYQQVLAAVNALRAVGIVWADPGPHNVLYHQDDADPSVSIIDFECIELCNGEAVVAKPEMTAIFGREAVLQRNDRRYPLMAIHDMKAVGAPSYDARFEGLPTSSLVINPSSHSCRLTVDSVGLRVGLPSFGCSSYLHRRQCLYECRCHHASVVERGPFVPFVPTVKSRDYGKHCWHSPLTVLG</sequence>
<dbReference type="OrthoDB" id="2156052at2759"/>
<evidence type="ECO:0000313" key="3">
    <source>
        <dbReference type="Proteomes" id="UP000000724"/>
    </source>
</evidence>
<dbReference type="eggNOG" id="ENOG502SRVA">
    <property type="taxonomic scope" value="Eukaryota"/>
</dbReference>
<dbReference type="BioCyc" id="PCHR:PC12G00330-MONOMER"/>
<dbReference type="Proteomes" id="UP000000724">
    <property type="component" value="Contig Pc00c12"/>
</dbReference>
<organism evidence="2 3">
    <name type="scientific">Penicillium rubens (strain ATCC 28089 / DSM 1075 / NRRL 1951 / Wisconsin 54-1255)</name>
    <name type="common">Penicillium chrysogenum</name>
    <dbReference type="NCBI Taxonomy" id="500485"/>
    <lineage>
        <taxon>Eukaryota</taxon>
        <taxon>Fungi</taxon>
        <taxon>Dikarya</taxon>
        <taxon>Ascomycota</taxon>
        <taxon>Pezizomycotina</taxon>
        <taxon>Eurotiomycetes</taxon>
        <taxon>Eurotiomycetidae</taxon>
        <taxon>Eurotiales</taxon>
        <taxon>Aspergillaceae</taxon>
        <taxon>Penicillium</taxon>
        <taxon>Penicillium chrysogenum species complex</taxon>
    </lineage>
</organism>
<reference evidence="2 3" key="1">
    <citation type="journal article" date="2008" name="Nat. Biotechnol.">
        <title>Genome sequencing and analysis of the filamentous fungus Penicillium chrysogenum.</title>
        <authorList>
            <person name="van den Berg M.A."/>
            <person name="Albang R."/>
            <person name="Albermann K."/>
            <person name="Badger J.H."/>
            <person name="Daran J.-M."/>
            <person name="Driessen A.J.M."/>
            <person name="Garcia-Estrada C."/>
            <person name="Fedorova N.D."/>
            <person name="Harris D.M."/>
            <person name="Heijne W.H.M."/>
            <person name="Joardar V.S."/>
            <person name="Kiel J.A.K.W."/>
            <person name="Kovalchuk A."/>
            <person name="Martin J.F."/>
            <person name="Nierman W.C."/>
            <person name="Nijland J.G."/>
            <person name="Pronk J.T."/>
            <person name="Roubos J.A."/>
            <person name="van der Klei I.J."/>
            <person name="van Peij N.N.M.E."/>
            <person name="Veenhuis M."/>
            <person name="von Doehren H."/>
            <person name="Wagner C."/>
            <person name="Wortman J.R."/>
            <person name="Bovenberg R.A.L."/>
        </authorList>
    </citation>
    <scope>NUCLEOTIDE SEQUENCE [LARGE SCALE GENOMIC DNA]</scope>
    <source>
        <strain evidence="3">ATCC 28089 / DSM 1075 / NRRL 1951 / Wisconsin 54-1255</strain>
    </source>
</reference>
<accession>B6GXH9</accession>
<dbReference type="VEuPathDB" id="FungiDB:PCH_Pc12g00330"/>
<evidence type="ECO:0000313" key="2">
    <source>
        <dbReference type="EMBL" id="CAP79660.1"/>
    </source>
</evidence>
<evidence type="ECO:0000256" key="1">
    <source>
        <dbReference type="SAM" id="MobiDB-lite"/>
    </source>
</evidence>
<protein>
    <submittedName>
        <fullName evidence="2">Pc12g00330 protein</fullName>
    </submittedName>
</protein>
<dbReference type="EMBL" id="AM920427">
    <property type="protein sequence ID" value="CAP79660.1"/>
    <property type="molecule type" value="Genomic_DNA"/>
</dbReference>
<gene>
    <name evidence="2" type="ORF">Pc12g00330</name>
    <name evidence="2" type="ORF">PCH_Pc12g00330</name>
</gene>
<dbReference type="AlphaFoldDB" id="B6GXH9"/>
<dbReference type="SUPFAM" id="SSF56112">
    <property type="entry name" value="Protein kinase-like (PK-like)"/>
    <property type="match status" value="1"/>
</dbReference>
<feature type="compositionally biased region" description="Polar residues" evidence="1">
    <location>
        <begin position="220"/>
        <end position="229"/>
    </location>
</feature>
<feature type="region of interest" description="Disordered" evidence="1">
    <location>
        <begin position="208"/>
        <end position="229"/>
    </location>
</feature>
<dbReference type="HOGENOM" id="CLU_037452_0_0_1"/>
<name>B6GXH9_PENRW</name>
<feature type="region of interest" description="Disordered" evidence="1">
    <location>
        <begin position="1"/>
        <end position="24"/>
    </location>
</feature>
<proteinExistence type="predicted"/>
<dbReference type="OMA" id="PSVRQCF"/>